<dbReference type="KEGG" id="tep:TepRe1_2630"/>
<organism evidence="2 3">
    <name type="scientific">Tepidanaerobacter acetatoxydans (strain DSM 21804 / JCM 16047 / Re1)</name>
    <dbReference type="NCBI Taxonomy" id="1209989"/>
    <lineage>
        <taxon>Bacteria</taxon>
        <taxon>Bacillati</taxon>
        <taxon>Bacillota</taxon>
        <taxon>Clostridia</taxon>
        <taxon>Thermosediminibacterales</taxon>
        <taxon>Tepidanaerobacteraceae</taxon>
        <taxon>Tepidanaerobacter</taxon>
    </lineage>
</organism>
<dbReference type="PATRIC" id="fig|1209989.3.peg.3240"/>
<evidence type="ECO:0000259" key="1">
    <source>
        <dbReference type="SMART" id="SM01321"/>
    </source>
</evidence>
<dbReference type="Gene3D" id="3.30.70.1290">
    <property type="entry name" value="Transposase IS200-like"/>
    <property type="match status" value="1"/>
</dbReference>
<accession>L0S7B0</accession>
<dbReference type="InterPro" id="IPR052715">
    <property type="entry name" value="RAYT_transposase"/>
</dbReference>
<dbReference type="PANTHER" id="PTHR36966:SF1">
    <property type="entry name" value="REP-ASSOCIATED TYROSINE TRANSPOSASE"/>
    <property type="match status" value="1"/>
</dbReference>
<gene>
    <name evidence="2" type="ordered locus">TEPIRE1_2839</name>
</gene>
<dbReference type="SUPFAM" id="SSF143422">
    <property type="entry name" value="Transposase IS200-like"/>
    <property type="match status" value="1"/>
</dbReference>
<accession>F4LV81</accession>
<dbReference type="GO" id="GO:0004803">
    <property type="term" value="F:transposase activity"/>
    <property type="evidence" value="ECO:0007669"/>
    <property type="project" value="InterPro"/>
</dbReference>
<dbReference type="KEGG" id="tae:TepiRe1_2839"/>
<dbReference type="GO" id="GO:0006313">
    <property type="term" value="P:DNA transposition"/>
    <property type="evidence" value="ECO:0007669"/>
    <property type="project" value="InterPro"/>
</dbReference>
<dbReference type="OrthoDB" id="9794403at2"/>
<dbReference type="EMBL" id="HF563609">
    <property type="protein sequence ID" value="CCP27712.1"/>
    <property type="molecule type" value="Genomic_DNA"/>
</dbReference>
<reference evidence="3" key="1">
    <citation type="journal article" date="2013" name="Genome Announc.">
        <title>First genome sequence of a syntrophic acetate-oxidizing bacterium, Tepidanaerobacter acetatoxydans strain Re1.</title>
        <authorList>
            <person name="Manzoor S."/>
            <person name="Bongcam-Rudloff E."/>
            <person name="Schnurer A."/>
            <person name="Muller B."/>
        </authorList>
    </citation>
    <scope>NUCLEOTIDE SEQUENCE [LARGE SCALE GENOMIC DNA]</scope>
    <source>
        <strain evidence="3">Re1</strain>
    </source>
</reference>
<evidence type="ECO:0000313" key="2">
    <source>
        <dbReference type="EMBL" id="CCP27712.1"/>
    </source>
</evidence>
<dbReference type="InterPro" id="IPR002686">
    <property type="entry name" value="Transposase_17"/>
</dbReference>
<dbReference type="Proteomes" id="UP000010802">
    <property type="component" value="Chromosome"/>
</dbReference>
<feature type="domain" description="Transposase IS200-like" evidence="1">
    <location>
        <begin position="18"/>
        <end position="149"/>
    </location>
</feature>
<dbReference type="InterPro" id="IPR036515">
    <property type="entry name" value="Transposase_17_sf"/>
</dbReference>
<proteinExistence type="predicted"/>
<dbReference type="GO" id="GO:0043565">
    <property type="term" value="F:sequence-specific DNA binding"/>
    <property type="evidence" value="ECO:0007669"/>
    <property type="project" value="TreeGrafter"/>
</dbReference>
<dbReference type="RefSeq" id="WP_013779647.1">
    <property type="nucleotide sequence ID" value="NC_015519.1"/>
</dbReference>
<keyword evidence="3" id="KW-1185">Reference proteome</keyword>
<name>F4LV81_TEPAE</name>
<dbReference type="SMART" id="SM01321">
    <property type="entry name" value="Y1_Tnp"/>
    <property type="match status" value="1"/>
</dbReference>
<dbReference type="HOGENOM" id="CLU_101329_0_0_9"/>
<dbReference type="PANTHER" id="PTHR36966">
    <property type="entry name" value="REP-ASSOCIATED TYROSINE TRANSPOSASE"/>
    <property type="match status" value="1"/>
</dbReference>
<dbReference type="AlphaFoldDB" id="F4LV81"/>
<protein>
    <submittedName>
        <fullName evidence="2">Transposase</fullName>
    </submittedName>
</protein>
<sequence>MEKLPKRKNIRLNEYDYSQAGYYFITICTNDKKNLFWNVGETYGGQFQKPPLSKIGEIVDLGINKINSIYNNVEINKYVIMPNHIHFIIVLHAEEGRSKITPTISRIVQQLKGSISKQVGFPLWQKSFYDHIIRNQQEYEKIYEYIETNPLKWEEDKYHI</sequence>
<evidence type="ECO:0000313" key="3">
    <source>
        <dbReference type="Proteomes" id="UP000010802"/>
    </source>
</evidence>
<dbReference type="eggNOG" id="COG1943">
    <property type="taxonomic scope" value="Bacteria"/>
</dbReference>